<dbReference type="InterPro" id="IPR013897">
    <property type="entry name" value="Duc1"/>
</dbReference>
<comment type="caution">
    <text evidence="2">The sequence shown here is derived from an EMBL/GenBank/DDBJ whole genome shotgun (WGS) entry which is preliminary data.</text>
</comment>
<sequence length="321" mass="35261">MFSRSDVQAGFLDLGGVYHVNCKDKVSSNRGGRASNGAAVLLLKLEGLRAALTWSLEQSTFQSSTSGAFLCVEGLLLVWALGGAARIFGTKGGKGGVGTKAGLQTRGASAQEAGTLQFVLADPCGPSKEPFVSNALEARSFETDICSGKILVLHKPTTEPERLQSGDYPYASHMHGRKRTFEVRLQICFKSVEKLRTHKVYFGAELDRFYKIGALELYFGRTINDMIKRCATGHYQSYGDDPDRVAGELERPCNVYPLWVMDQLEITPAGEKPPELASDQFPTLGMIKANDRKAMKKTIDELEFQVGVTYTFGFWCVSQFV</sequence>
<accession>A0ABN9W489</accession>
<dbReference type="EMBL" id="CAUYUJ010018133">
    <property type="protein sequence ID" value="CAK0880918.1"/>
    <property type="molecule type" value="Genomic_DNA"/>
</dbReference>
<evidence type="ECO:0000313" key="2">
    <source>
        <dbReference type="EMBL" id="CAK0880918.1"/>
    </source>
</evidence>
<organism evidence="2 3">
    <name type="scientific">Prorocentrum cordatum</name>
    <dbReference type="NCBI Taxonomy" id="2364126"/>
    <lineage>
        <taxon>Eukaryota</taxon>
        <taxon>Sar</taxon>
        <taxon>Alveolata</taxon>
        <taxon>Dinophyceae</taxon>
        <taxon>Prorocentrales</taxon>
        <taxon>Prorocentraceae</taxon>
        <taxon>Prorocentrum</taxon>
    </lineage>
</organism>
<name>A0ABN9W489_9DINO</name>
<reference evidence="2" key="1">
    <citation type="submission" date="2023-10" db="EMBL/GenBank/DDBJ databases">
        <authorList>
            <person name="Chen Y."/>
            <person name="Shah S."/>
            <person name="Dougan E. K."/>
            <person name="Thang M."/>
            <person name="Chan C."/>
        </authorList>
    </citation>
    <scope>NUCLEOTIDE SEQUENCE [LARGE SCALE GENOMIC DNA]</scope>
</reference>
<keyword evidence="3" id="KW-1185">Reference proteome</keyword>
<evidence type="ECO:0000259" key="1">
    <source>
        <dbReference type="Pfam" id="PF08588"/>
    </source>
</evidence>
<gene>
    <name evidence="2" type="ORF">PCOR1329_LOCUS63929</name>
</gene>
<protein>
    <recommendedName>
        <fullName evidence="1">Domain of unknown function at the cortex 1 domain-containing protein</fullName>
    </recommendedName>
</protein>
<dbReference type="Proteomes" id="UP001189429">
    <property type="component" value="Unassembled WGS sequence"/>
</dbReference>
<feature type="domain" description="Domain of unknown function at the cortex 1" evidence="1">
    <location>
        <begin position="123"/>
        <end position="319"/>
    </location>
</feature>
<evidence type="ECO:0000313" key="3">
    <source>
        <dbReference type="Proteomes" id="UP001189429"/>
    </source>
</evidence>
<dbReference type="Pfam" id="PF08588">
    <property type="entry name" value="Duc1"/>
    <property type="match status" value="1"/>
</dbReference>
<proteinExistence type="predicted"/>
<feature type="non-terminal residue" evidence="2">
    <location>
        <position position="321"/>
    </location>
</feature>